<evidence type="ECO:0000313" key="1">
    <source>
        <dbReference type="EMBL" id="QBK87891.1"/>
    </source>
</evidence>
<reference evidence="1" key="1">
    <citation type="journal article" date="2019" name="MBio">
        <title>Virus Genomes from Deep Sea Sediments Expand the Ocean Megavirome and Support Independent Origins of Viral Gigantism.</title>
        <authorList>
            <person name="Backstrom D."/>
            <person name="Yutin N."/>
            <person name="Jorgensen S.L."/>
            <person name="Dharamshi J."/>
            <person name="Homa F."/>
            <person name="Zaremba-Niedwiedzka K."/>
            <person name="Spang A."/>
            <person name="Wolf Y.I."/>
            <person name="Koonin E.V."/>
            <person name="Ettema T.J."/>
        </authorList>
    </citation>
    <scope>NUCLEOTIDE SEQUENCE</scope>
</reference>
<accession>A0A481YYA1</accession>
<gene>
    <name evidence="1" type="ORF">LCMAC202_02520</name>
</gene>
<dbReference type="EMBL" id="MK500371">
    <property type="protein sequence ID" value="QBK87891.1"/>
    <property type="molecule type" value="Genomic_DNA"/>
</dbReference>
<protein>
    <submittedName>
        <fullName evidence="1">Uncharacterized protein</fullName>
    </submittedName>
</protein>
<organism evidence="1">
    <name type="scientific">Marseillevirus LCMAC202</name>
    <dbReference type="NCBI Taxonomy" id="2506606"/>
    <lineage>
        <taxon>Viruses</taxon>
        <taxon>Varidnaviria</taxon>
        <taxon>Bamfordvirae</taxon>
        <taxon>Nucleocytoviricota</taxon>
        <taxon>Megaviricetes</taxon>
        <taxon>Pimascovirales</taxon>
        <taxon>Pimascovirales incertae sedis</taxon>
        <taxon>Marseilleviridae</taxon>
    </lineage>
</organism>
<sequence length="131" mass="15211">MVTFDGDEDRIDNITVYYSEKKRNKGARNIIKAMDDAELENKMKTLLEDGVVNIGDYDFTLSIPITVRKPKKKIVNPLYLALLNSEYDNRVETLTLSTEEDKDRHARKMINEEMDDAELDENIIGGWCCRY</sequence>
<name>A0A481YYA1_9VIRU</name>
<proteinExistence type="predicted"/>